<protein>
    <submittedName>
        <fullName evidence="7">DUF423 domain-containing protein</fullName>
    </submittedName>
</protein>
<dbReference type="Proteomes" id="UP000246077">
    <property type="component" value="Unassembled WGS sequence"/>
</dbReference>
<dbReference type="GO" id="GO:0005886">
    <property type="term" value="C:plasma membrane"/>
    <property type="evidence" value="ECO:0007669"/>
    <property type="project" value="TreeGrafter"/>
</dbReference>
<evidence type="ECO:0000256" key="6">
    <source>
        <dbReference type="SAM" id="Phobius"/>
    </source>
</evidence>
<dbReference type="PANTHER" id="PTHR43461:SF1">
    <property type="entry name" value="TRANSMEMBRANE PROTEIN 256"/>
    <property type="match status" value="1"/>
</dbReference>
<keyword evidence="5 6" id="KW-0472">Membrane</keyword>
<dbReference type="AlphaFoldDB" id="A0A317ECG6"/>
<comment type="similarity">
    <text evidence="2">Belongs to the UPF0382 family.</text>
</comment>
<feature type="transmembrane region" description="Helical" evidence="6">
    <location>
        <begin position="46"/>
        <end position="63"/>
    </location>
</feature>
<gene>
    <name evidence="7" type="ORF">DKG75_05430</name>
</gene>
<comment type="caution">
    <text evidence="7">The sequence shown here is derived from an EMBL/GenBank/DDBJ whole genome shotgun (WGS) entry which is preliminary data.</text>
</comment>
<name>A0A317ECG6_9PROT</name>
<dbReference type="EMBL" id="QGLF01000001">
    <property type="protein sequence ID" value="PWR23984.1"/>
    <property type="molecule type" value="Genomic_DNA"/>
</dbReference>
<evidence type="ECO:0000256" key="2">
    <source>
        <dbReference type="ARBA" id="ARBA00009694"/>
    </source>
</evidence>
<reference evidence="8" key="1">
    <citation type="submission" date="2018-05" db="EMBL/GenBank/DDBJ databases">
        <title>Zavarzinia sp. HR-AS.</title>
        <authorList>
            <person name="Lee Y."/>
            <person name="Jeon C.O."/>
        </authorList>
    </citation>
    <scope>NUCLEOTIDE SEQUENCE [LARGE SCALE GENOMIC DNA]</scope>
    <source>
        <strain evidence="8">DSM 1231</strain>
    </source>
</reference>
<feature type="transmembrane region" description="Helical" evidence="6">
    <location>
        <begin position="99"/>
        <end position="121"/>
    </location>
</feature>
<evidence type="ECO:0000256" key="5">
    <source>
        <dbReference type="ARBA" id="ARBA00023136"/>
    </source>
</evidence>
<proteinExistence type="inferred from homology"/>
<keyword evidence="8" id="KW-1185">Reference proteome</keyword>
<feature type="transmembrane region" description="Helical" evidence="6">
    <location>
        <begin position="70"/>
        <end position="93"/>
    </location>
</feature>
<evidence type="ECO:0000256" key="4">
    <source>
        <dbReference type="ARBA" id="ARBA00022989"/>
    </source>
</evidence>
<sequence>MNILFRLALILAALDGLLAVGIGAFAAHGLKATATAYQLDLIQTASQYQMVHAAAALGALWLADRGWTSAVAALALAAGAFVFGGALYAIALADLSLGMVAPVGGTLMLIGWAWILIGALVKAGR</sequence>
<keyword evidence="4 6" id="KW-1133">Transmembrane helix</keyword>
<dbReference type="Pfam" id="PF04241">
    <property type="entry name" value="DUF423"/>
    <property type="match status" value="1"/>
</dbReference>
<dbReference type="PANTHER" id="PTHR43461">
    <property type="entry name" value="TRANSMEMBRANE PROTEIN 256"/>
    <property type="match status" value="1"/>
</dbReference>
<evidence type="ECO:0000313" key="8">
    <source>
        <dbReference type="Proteomes" id="UP000246077"/>
    </source>
</evidence>
<comment type="subcellular location">
    <subcellularLocation>
        <location evidence="1">Membrane</location>
        <topology evidence="1">Multi-pass membrane protein</topology>
    </subcellularLocation>
</comment>
<accession>A0A317ECG6</accession>
<keyword evidence="3 6" id="KW-0812">Transmembrane</keyword>
<evidence type="ECO:0000256" key="1">
    <source>
        <dbReference type="ARBA" id="ARBA00004141"/>
    </source>
</evidence>
<dbReference type="OrthoDB" id="7284236at2"/>
<organism evidence="7 8">
    <name type="scientific">Zavarzinia compransoris</name>
    <dbReference type="NCBI Taxonomy" id="1264899"/>
    <lineage>
        <taxon>Bacteria</taxon>
        <taxon>Pseudomonadati</taxon>
        <taxon>Pseudomonadota</taxon>
        <taxon>Alphaproteobacteria</taxon>
        <taxon>Rhodospirillales</taxon>
        <taxon>Zavarziniaceae</taxon>
        <taxon>Zavarzinia</taxon>
    </lineage>
</organism>
<dbReference type="InterPro" id="IPR006696">
    <property type="entry name" value="DUF423"/>
</dbReference>
<evidence type="ECO:0000313" key="7">
    <source>
        <dbReference type="EMBL" id="PWR23984.1"/>
    </source>
</evidence>
<evidence type="ECO:0000256" key="3">
    <source>
        <dbReference type="ARBA" id="ARBA00022692"/>
    </source>
</evidence>